<dbReference type="OrthoDB" id="6801318at2"/>
<dbReference type="EMBL" id="FOUA01000001">
    <property type="protein sequence ID" value="SFL60952.1"/>
    <property type="molecule type" value="Genomic_DNA"/>
</dbReference>
<evidence type="ECO:0000313" key="5">
    <source>
        <dbReference type="Proteomes" id="UP000186904"/>
    </source>
</evidence>
<evidence type="ECO:0000313" key="2">
    <source>
        <dbReference type="EMBL" id="SER67688.1"/>
    </source>
</evidence>
<organism evidence="2 5">
    <name type="scientific">Halopseudomonas bauzanensis</name>
    <dbReference type="NCBI Taxonomy" id="653930"/>
    <lineage>
        <taxon>Bacteria</taxon>
        <taxon>Pseudomonadati</taxon>
        <taxon>Pseudomonadota</taxon>
        <taxon>Gammaproteobacteria</taxon>
        <taxon>Pseudomonadales</taxon>
        <taxon>Pseudomonadaceae</taxon>
        <taxon>Halopseudomonas</taxon>
    </lineage>
</organism>
<dbReference type="Proteomes" id="UP000186904">
    <property type="component" value="Unassembled WGS sequence"/>
</dbReference>
<reference evidence="4 5" key="1">
    <citation type="submission" date="2016-10" db="EMBL/GenBank/DDBJ databases">
        <authorList>
            <person name="de Groot N.N."/>
        </authorList>
    </citation>
    <scope>NUCLEOTIDE SEQUENCE [LARGE SCALE GENOMIC DNA]</scope>
    <source>
        <strain evidence="3 4">CGMCC 1.9095</strain>
        <strain evidence="2 5">DSM 22558</strain>
    </source>
</reference>
<dbReference type="EMBL" id="FOGN01000001">
    <property type="protein sequence ID" value="SER67688.1"/>
    <property type="molecule type" value="Genomic_DNA"/>
</dbReference>
<dbReference type="Pfam" id="PF13503">
    <property type="entry name" value="DUF4123"/>
    <property type="match status" value="1"/>
</dbReference>
<dbReference type="AlphaFoldDB" id="A0A1H9R4R1"/>
<keyword evidence="4" id="KW-1185">Reference proteome</keyword>
<protein>
    <recommendedName>
        <fullName evidence="1">DUF4123 domain-containing protein</fullName>
    </recommendedName>
</protein>
<sequence>MPELHFVIIEQPANAGEQRISIQTEFSCLPLMQQKDFQHLSHAGPWLVALDDAAFSRLNTPQSDFQQEAVKGWLTSHLPIEPLSQHLSDALVAQGPDGQHLLLRSYAPSVLPALHARKDCSWHAAFFGPINSWWLFNGTEVQQYEGGGMTTLPTYQPITLDTELLLALAMDRQALALLGELQRSAPQVFDSDCHGDRLRQVEQALAAARKTELTHPDDHSLFAILYLLEGHPPDHAPDWPIVMQMVSDQNIDFEHALTTARDSFQA</sequence>
<gene>
    <name evidence="3" type="ORF">SAMN04487855_0350</name>
    <name evidence="2" type="ORF">SAMN05216589_1277</name>
</gene>
<evidence type="ECO:0000313" key="3">
    <source>
        <dbReference type="EMBL" id="SFL60952.1"/>
    </source>
</evidence>
<evidence type="ECO:0000313" key="4">
    <source>
        <dbReference type="Proteomes" id="UP000186599"/>
    </source>
</evidence>
<evidence type="ECO:0000259" key="1">
    <source>
        <dbReference type="Pfam" id="PF13503"/>
    </source>
</evidence>
<dbReference type="Proteomes" id="UP000186599">
    <property type="component" value="Unassembled WGS sequence"/>
</dbReference>
<feature type="domain" description="DUF4123" evidence="1">
    <location>
        <begin position="21"/>
        <end position="116"/>
    </location>
</feature>
<name>A0A1H9R4R1_9GAMM</name>
<dbReference type="RefSeq" id="WP_074778436.1">
    <property type="nucleotide sequence ID" value="NZ_FOGN01000001.1"/>
</dbReference>
<dbReference type="STRING" id="653930.SAMN05216589_1277"/>
<dbReference type="InterPro" id="IPR025391">
    <property type="entry name" value="DUF4123"/>
</dbReference>
<proteinExistence type="predicted"/>
<accession>A0A1H9R4R1</accession>